<reference evidence="3 4" key="1">
    <citation type="submission" date="2024-04" db="EMBL/GenBank/DDBJ databases">
        <title>The reference genome of an endangered Asteraceae, Deinandra increscens subsp. villosa, native to the Central Coast of California.</title>
        <authorList>
            <person name="Guilliams M."/>
            <person name="Hasenstab-Lehman K."/>
            <person name="Meyer R."/>
            <person name="Mcevoy S."/>
        </authorList>
    </citation>
    <scope>NUCLEOTIDE SEQUENCE [LARGE SCALE GENOMIC DNA]</scope>
    <source>
        <tissue evidence="3">Leaf</tissue>
    </source>
</reference>
<evidence type="ECO:0000313" key="3">
    <source>
        <dbReference type="EMBL" id="KAK9048103.1"/>
    </source>
</evidence>
<protein>
    <recommendedName>
        <fullName evidence="2">DUF4378 domain-containing protein</fullName>
    </recommendedName>
</protein>
<feature type="domain" description="DUF4378" evidence="2">
    <location>
        <begin position="471"/>
        <end position="631"/>
    </location>
</feature>
<dbReference type="Proteomes" id="UP001408789">
    <property type="component" value="Unassembled WGS sequence"/>
</dbReference>
<keyword evidence="4" id="KW-1185">Reference proteome</keyword>
<sequence>MAKVMWIEDDQQFDQSHSSHPGCMSSVFHALDYNYWHSNVKKILPHRKHEALIKHAKRNRRYQRLSDDQDSFEVLKLLDAKTSHIETDQRNRKTSSTQKRSLKARIKALVSEDNYKEQDQDFVPSPKLHRTYSIHHLESNEWVHPIVFFPENITESPVSSKPHANVTHPEVNDSQGILDMFEVDKELFNNTLQDRSQASVIKQKLTKSGSFPTAYKSGSRSLMPMKLKDKMNEIYTVSKAGKTKISNEDVNSNSIIRLRRISSLNESADRYTQLFDFSIGNEATLRTSRSLKLTNGSESILSAQLPSSFRRSNLNQESYDAYFLRSSSQNERNPISLTKDKYAELNSPQDCTSLNEVIDKDDGFSEKEDSPKAKSISSGKDSHTLEIEVDNHRIVQEIAQQSPVLVPDYCPSDEKVEVSEGNLAIFFCTHIYLYIYTRGLDLVSISHENLKKETKTVNRKKHMDLPIKDDDFTYVKKILERSGFLKNGFHQTWYSSIQPLDPFVFQELESQYFHDPERFAEEMNELSHRLLIFDLVDEVLHAMNERSLTYYPKKLSSFFHIRPTPSGSLVIDEVWNRMSQLINLKHDMNESLNDIVSRDLRSDNGWMNLQLDVECIGLDLEDLILDEVLEELLFEFI</sequence>
<feature type="region of interest" description="Disordered" evidence="1">
    <location>
        <begin position="357"/>
        <end position="381"/>
    </location>
</feature>
<dbReference type="EMBL" id="JBCNJP010015533">
    <property type="protein sequence ID" value="KAK9048103.1"/>
    <property type="molecule type" value="Genomic_DNA"/>
</dbReference>
<comment type="caution">
    <text evidence="3">The sequence shown here is derived from an EMBL/GenBank/DDBJ whole genome shotgun (WGS) entry which is preliminary data.</text>
</comment>
<evidence type="ECO:0000313" key="4">
    <source>
        <dbReference type="Proteomes" id="UP001408789"/>
    </source>
</evidence>
<evidence type="ECO:0000256" key="1">
    <source>
        <dbReference type="SAM" id="MobiDB-lite"/>
    </source>
</evidence>
<name>A0AAP0GGA2_9ASTR</name>
<dbReference type="PANTHER" id="PTHR47071">
    <property type="entry name" value="PROTEIN TRM32"/>
    <property type="match status" value="1"/>
</dbReference>
<gene>
    <name evidence="3" type="ORF">SSX86_032934</name>
</gene>
<dbReference type="InterPro" id="IPR044257">
    <property type="entry name" value="TRM32-like"/>
</dbReference>
<dbReference type="Pfam" id="PF14309">
    <property type="entry name" value="DUF4378"/>
    <property type="match status" value="1"/>
</dbReference>
<feature type="compositionally biased region" description="Basic and acidic residues" evidence="1">
    <location>
        <begin position="357"/>
        <end position="372"/>
    </location>
</feature>
<accession>A0AAP0GGA2</accession>
<dbReference type="AlphaFoldDB" id="A0AAP0GGA2"/>
<dbReference type="InterPro" id="IPR025486">
    <property type="entry name" value="DUF4378"/>
</dbReference>
<evidence type="ECO:0000259" key="2">
    <source>
        <dbReference type="Pfam" id="PF14309"/>
    </source>
</evidence>
<dbReference type="PANTHER" id="PTHR47071:SF2">
    <property type="entry name" value="PROTEIN TRM32"/>
    <property type="match status" value="1"/>
</dbReference>
<organism evidence="3 4">
    <name type="scientific">Deinandra increscens subsp. villosa</name>
    <dbReference type="NCBI Taxonomy" id="3103831"/>
    <lineage>
        <taxon>Eukaryota</taxon>
        <taxon>Viridiplantae</taxon>
        <taxon>Streptophyta</taxon>
        <taxon>Embryophyta</taxon>
        <taxon>Tracheophyta</taxon>
        <taxon>Spermatophyta</taxon>
        <taxon>Magnoliopsida</taxon>
        <taxon>eudicotyledons</taxon>
        <taxon>Gunneridae</taxon>
        <taxon>Pentapetalae</taxon>
        <taxon>asterids</taxon>
        <taxon>campanulids</taxon>
        <taxon>Asterales</taxon>
        <taxon>Asteraceae</taxon>
        <taxon>Asteroideae</taxon>
        <taxon>Heliantheae alliance</taxon>
        <taxon>Madieae</taxon>
        <taxon>Madiinae</taxon>
        <taxon>Deinandra</taxon>
    </lineage>
</organism>
<proteinExistence type="predicted"/>